<dbReference type="Proteomes" id="UP000294855">
    <property type="component" value="Unassembled WGS sequence"/>
</dbReference>
<proteinExistence type="predicted"/>
<reference evidence="1 2" key="1">
    <citation type="submission" date="2019-03" db="EMBL/GenBank/DDBJ databases">
        <title>Genomic Encyclopedia of Type Strains, Phase IV (KMG-IV): sequencing the most valuable type-strain genomes for metagenomic binning, comparative biology and taxonomic classification.</title>
        <authorList>
            <person name="Goeker M."/>
        </authorList>
    </citation>
    <scope>NUCLEOTIDE SEQUENCE [LARGE SCALE GENOMIC DNA]</scope>
    <source>
        <strain evidence="1 2">DSM 13328</strain>
    </source>
</reference>
<evidence type="ECO:0000313" key="1">
    <source>
        <dbReference type="EMBL" id="TDQ68742.1"/>
    </source>
</evidence>
<protein>
    <recommendedName>
        <fullName evidence="3">Fe-S-cluster containining protein</fullName>
    </recommendedName>
</protein>
<dbReference type="AlphaFoldDB" id="A0A484F4N0"/>
<name>A0A484F4N0_9EURY</name>
<dbReference type="RefSeq" id="WP_133517392.1">
    <property type="nucleotide sequence ID" value="NZ_JAHDUW010000003.1"/>
</dbReference>
<keyword evidence="2" id="KW-1185">Reference proteome</keyword>
<dbReference type="InterPro" id="IPR005358">
    <property type="entry name" value="Puta_zinc/iron-chelating_dom"/>
</dbReference>
<dbReference type="PANTHER" id="PTHR35866:SF1">
    <property type="entry name" value="YKGJ FAMILY CYSTEINE CLUSTER PROTEIN"/>
    <property type="match status" value="1"/>
</dbReference>
<dbReference type="Pfam" id="PF03692">
    <property type="entry name" value="CxxCxxCC"/>
    <property type="match status" value="1"/>
</dbReference>
<accession>A0A484F4N0</accession>
<evidence type="ECO:0000313" key="2">
    <source>
        <dbReference type="Proteomes" id="UP000294855"/>
    </source>
</evidence>
<comment type="caution">
    <text evidence="1">The sequence shown here is derived from an EMBL/GenBank/DDBJ whole genome shotgun (WGS) entry which is preliminary data.</text>
</comment>
<organism evidence="1 2">
    <name type="scientific">Methanimicrococcus blatticola</name>
    <dbReference type="NCBI Taxonomy" id="91560"/>
    <lineage>
        <taxon>Archaea</taxon>
        <taxon>Methanobacteriati</taxon>
        <taxon>Methanobacteriota</taxon>
        <taxon>Stenosarchaea group</taxon>
        <taxon>Methanomicrobia</taxon>
        <taxon>Methanosarcinales</taxon>
        <taxon>Methanosarcinaceae</taxon>
        <taxon>Methanimicrococcus</taxon>
    </lineage>
</organism>
<gene>
    <name evidence="1" type="ORF">C7391_0935</name>
</gene>
<evidence type="ECO:0008006" key="3">
    <source>
        <dbReference type="Google" id="ProtNLM"/>
    </source>
</evidence>
<dbReference type="EMBL" id="SNYS01000008">
    <property type="protein sequence ID" value="TDQ68742.1"/>
    <property type="molecule type" value="Genomic_DNA"/>
</dbReference>
<dbReference type="PANTHER" id="PTHR35866">
    <property type="entry name" value="PUTATIVE-RELATED"/>
    <property type="match status" value="1"/>
</dbReference>
<dbReference type="OrthoDB" id="36424at2157"/>
<sequence>MKKADSDLAYFMDEEKALADYSQSRFLDVIQDVGFECDLCGKCCTRAFNDHVYLLKEDASRIFEINSDAVIPSPYFDFCDQGGRFYVSGYSLKTQNDDVGSCVFLENNRCRIYDNRPLICRVYPYMIHRETDDSGLYDWREISGLNEHGLYGAEINENEAAEIFEMTKKYESGYISQEIEFLRAVSTHFEQKKLKHIPKIYDKRIRDFEKGEEVPVFVYYDGAFHEHKAQK</sequence>